<evidence type="ECO:0000313" key="2">
    <source>
        <dbReference type="Proteomes" id="UP001352852"/>
    </source>
</evidence>
<reference evidence="1 2" key="1">
    <citation type="submission" date="2021-06" db="EMBL/GenBank/DDBJ databases">
        <authorList>
            <person name="Palmer J.M."/>
        </authorList>
    </citation>
    <scope>NUCLEOTIDE SEQUENCE [LARGE SCALE GENOMIC DNA]</scope>
    <source>
        <strain evidence="1 2">CL_MEX2019</strain>
        <tissue evidence="1">Muscle</tissue>
    </source>
</reference>
<proteinExistence type="predicted"/>
<dbReference type="Proteomes" id="UP001352852">
    <property type="component" value="Unassembled WGS sequence"/>
</dbReference>
<protein>
    <submittedName>
        <fullName evidence="1">Uncharacterized protein</fullName>
    </submittedName>
</protein>
<gene>
    <name evidence="1" type="ORF">CHARACLAT_016407</name>
</gene>
<comment type="caution">
    <text evidence="1">The sequence shown here is derived from an EMBL/GenBank/DDBJ whole genome shotgun (WGS) entry which is preliminary data.</text>
</comment>
<evidence type="ECO:0000313" key="1">
    <source>
        <dbReference type="EMBL" id="MED6274445.1"/>
    </source>
</evidence>
<sequence length="80" mass="9145">MRKNNYFGNMMKPSTHIFLTRNILRIMNEELNNRTIQKIQKAIGSSSPLTYDVHGRVILDAAHVPPSLNQVGLTDWPEPN</sequence>
<name>A0ABU7DJ27_9TELE</name>
<keyword evidence="2" id="KW-1185">Reference proteome</keyword>
<dbReference type="EMBL" id="JAHUTJ010025917">
    <property type="protein sequence ID" value="MED6274445.1"/>
    <property type="molecule type" value="Genomic_DNA"/>
</dbReference>
<accession>A0ABU7DJ27</accession>
<organism evidence="1 2">
    <name type="scientific">Characodon lateralis</name>
    <dbReference type="NCBI Taxonomy" id="208331"/>
    <lineage>
        <taxon>Eukaryota</taxon>
        <taxon>Metazoa</taxon>
        <taxon>Chordata</taxon>
        <taxon>Craniata</taxon>
        <taxon>Vertebrata</taxon>
        <taxon>Euteleostomi</taxon>
        <taxon>Actinopterygii</taxon>
        <taxon>Neopterygii</taxon>
        <taxon>Teleostei</taxon>
        <taxon>Neoteleostei</taxon>
        <taxon>Acanthomorphata</taxon>
        <taxon>Ovalentaria</taxon>
        <taxon>Atherinomorphae</taxon>
        <taxon>Cyprinodontiformes</taxon>
        <taxon>Goodeidae</taxon>
        <taxon>Characodon</taxon>
    </lineage>
</organism>